<organism evidence="2 3">
    <name type="scientific">Pollutimonas bauzanensis</name>
    <dbReference type="NCBI Taxonomy" id="658167"/>
    <lineage>
        <taxon>Bacteria</taxon>
        <taxon>Pseudomonadati</taxon>
        <taxon>Pseudomonadota</taxon>
        <taxon>Betaproteobacteria</taxon>
        <taxon>Burkholderiales</taxon>
        <taxon>Alcaligenaceae</taxon>
        <taxon>Pollutimonas</taxon>
    </lineage>
</organism>
<evidence type="ECO:0000313" key="3">
    <source>
        <dbReference type="Proteomes" id="UP000184226"/>
    </source>
</evidence>
<evidence type="ECO:0000313" key="2">
    <source>
        <dbReference type="EMBL" id="SHH62685.1"/>
    </source>
</evidence>
<name>A0A1M5UI44_9BURK</name>
<evidence type="ECO:0000256" key="1">
    <source>
        <dbReference type="SAM" id="MobiDB-lite"/>
    </source>
</evidence>
<protein>
    <submittedName>
        <fullName evidence="2">Uncharacterized protein</fullName>
    </submittedName>
</protein>
<accession>A0A1M5UI44</accession>
<dbReference type="AlphaFoldDB" id="A0A1M5UI44"/>
<feature type="compositionally biased region" description="Basic residues" evidence="1">
    <location>
        <begin position="454"/>
        <end position="476"/>
    </location>
</feature>
<gene>
    <name evidence="2" type="ORF">SAMN04488135_1047</name>
</gene>
<feature type="region of interest" description="Disordered" evidence="1">
    <location>
        <begin position="445"/>
        <end position="476"/>
    </location>
</feature>
<sequence length="476" mass="53049">MALAGNQYLESRFPWIPNHGYVLTLKADRLEELERDLAGNSICSQAIPKIPMAMRRKPMLCFLSTKKGYLTHVARSVVYYAAESGKDKLEIWNLILFAKPVSIARIRSKIEGRQGWRARKAITGGHVSSVAFDLIMAALLQVDPEAAKFAEGLINRSSPPSDTTPNNAKINWAYQRDAVITSLEIAGIPKEQLKIKSQLDENSSDELTSIFDINETVTTIEDLAILQDLDNTNEDWVFVKRQHYPAKTFVNGEAKLTVILANKLPLEMQLGVDLIYVNETMKSVVFVQYKMFAGTDGEDGYRPNDQLAIEIERMHEAAATLAGVATDESCDGYRFGSDPFFLKFCSKLLSHETGSHVPGIYVPVGYWKRLLKAVTRQGVRGGTVVHAETFGKRYFTPTHFIDMVARGWAGTSALQTDVLAPYLRDMLAGKKGVVLAIKSPLPANPMDEDEGLPTHHRVVKPKKPRYPGRKPKTVEI</sequence>
<dbReference type="Proteomes" id="UP000184226">
    <property type="component" value="Unassembled WGS sequence"/>
</dbReference>
<dbReference type="EMBL" id="FQXE01000004">
    <property type="protein sequence ID" value="SHH62685.1"/>
    <property type="molecule type" value="Genomic_DNA"/>
</dbReference>
<keyword evidence="3" id="KW-1185">Reference proteome</keyword>
<proteinExistence type="predicted"/>
<reference evidence="2 3" key="1">
    <citation type="submission" date="2016-11" db="EMBL/GenBank/DDBJ databases">
        <authorList>
            <person name="Jaros S."/>
            <person name="Januszkiewicz K."/>
            <person name="Wedrychowicz H."/>
        </authorList>
    </citation>
    <scope>NUCLEOTIDE SEQUENCE [LARGE SCALE GENOMIC DNA]</scope>
    <source>
        <strain evidence="2 3">CGMCC 1.10190</strain>
    </source>
</reference>